<dbReference type="EMBL" id="JXQQ01000070">
    <property type="protein sequence ID" value="KIQ25221.1"/>
    <property type="molecule type" value="Genomic_DNA"/>
</dbReference>
<protein>
    <submittedName>
        <fullName evidence="1">Uncharacterized protein</fullName>
    </submittedName>
</protein>
<name>A0A0D0LYL7_VARPD</name>
<dbReference type="AlphaFoldDB" id="A0A0D0LYL7"/>
<organism evidence="1 2">
    <name type="scientific">Variovorax paradoxus</name>
    <dbReference type="NCBI Taxonomy" id="34073"/>
    <lineage>
        <taxon>Bacteria</taxon>
        <taxon>Pseudomonadati</taxon>
        <taxon>Pseudomonadota</taxon>
        <taxon>Betaproteobacteria</taxon>
        <taxon>Burkholderiales</taxon>
        <taxon>Comamonadaceae</taxon>
        <taxon>Variovorax</taxon>
    </lineage>
</organism>
<proteinExistence type="predicted"/>
<reference evidence="1 2" key="1">
    <citation type="submission" date="2014-12" db="EMBL/GenBank/DDBJ databases">
        <title>16Stimator: statistical estimation of ribosomal gene copy numbers from draft genome assemblies.</title>
        <authorList>
            <person name="Perisin M.A."/>
            <person name="Vetter M."/>
            <person name="Gilbert J.A."/>
            <person name="Bergelson J."/>
        </authorList>
    </citation>
    <scope>NUCLEOTIDE SEQUENCE [LARGE SCALE GENOMIC DNA]</scope>
    <source>
        <strain evidence="1 2">MEDvA23</strain>
    </source>
</reference>
<dbReference type="Proteomes" id="UP000032067">
    <property type="component" value="Unassembled WGS sequence"/>
</dbReference>
<sequence length="78" mass="8461">MPMDFLRRIEDASFPLAVRSESEIQCAAVLAAAELVEVVLPPSGSEGADKRIAVILRITPLGRAELNRLREKGADAMQ</sequence>
<gene>
    <name evidence="1" type="ORF">RT97_24560</name>
</gene>
<accession>A0A0D0LYL7</accession>
<dbReference type="RefSeq" id="WP_042581460.1">
    <property type="nucleotide sequence ID" value="NZ_JXQQ01000070.1"/>
</dbReference>
<dbReference type="OrthoDB" id="8854270at2"/>
<comment type="caution">
    <text evidence="1">The sequence shown here is derived from an EMBL/GenBank/DDBJ whole genome shotgun (WGS) entry which is preliminary data.</text>
</comment>
<evidence type="ECO:0000313" key="2">
    <source>
        <dbReference type="Proteomes" id="UP000032067"/>
    </source>
</evidence>
<evidence type="ECO:0000313" key="1">
    <source>
        <dbReference type="EMBL" id="KIQ25221.1"/>
    </source>
</evidence>